<proteinExistence type="predicted"/>
<accession>A0A117NHV2</accession>
<evidence type="ECO:0000313" key="2">
    <source>
        <dbReference type="EMBL" id="KUM48890.1"/>
    </source>
</evidence>
<sequence length="72" mass="8331">MILVLSSIQFLCILKLSPLDRQKQRHVRGTSNQEITSKMTGEIIEPIRYSSWVAWLNHFSLVSCISKTRLNN</sequence>
<comment type="caution">
    <text evidence="2">The sequence shown here is derived from an EMBL/GenBank/DDBJ whole genome shotgun (WGS) entry which is preliminary data.</text>
</comment>
<keyword evidence="1" id="KW-0732">Signal</keyword>
<keyword evidence="2" id="KW-0496">Mitochondrion</keyword>
<feature type="signal peptide" evidence="1">
    <location>
        <begin position="1"/>
        <end position="18"/>
    </location>
</feature>
<organism evidence="2">
    <name type="scientific">Picea glauca</name>
    <name type="common">White spruce</name>
    <name type="synonym">Pinus glauca</name>
    <dbReference type="NCBI Taxonomy" id="3330"/>
    <lineage>
        <taxon>Eukaryota</taxon>
        <taxon>Viridiplantae</taxon>
        <taxon>Streptophyta</taxon>
        <taxon>Embryophyta</taxon>
        <taxon>Tracheophyta</taxon>
        <taxon>Spermatophyta</taxon>
        <taxon>Pinopsida</taxon>
        <taxon>Pinidae</taxon>
        <taxon>Conifers I</taxon>
        <taxon>Pinales</taxon>
        <taxon>Pinaceae</taxon>
        <taxon>Picea</taxon>
    </lineage>
</organism>
<dbReference type="AlphaFoldDB" id="A0A117NHV2"/>
<gene>
    <name evidence="2" type="ORF">ABT39_MTgene4226</name>
</gene>
<protein>
    <submittedName>
        <fullName evidence="2">Uncharacterized protein</fullName>
    </submittedName>
</protein>
<feature type="chain" id="PRO_5007152048" evidence="1">
    <location>
        <begin position="19"/>
        <end position="72"/>
    </location>
</feature>
<name>A0A117NHV2_PICGL</name>
<reference evidence="2" key="1">
    <citation type="journal article" date="2015" name="Genome Biol. Evol.">
        <title>Organellar Genomes of White Spruce (Picea glauca): Assembly and Annotation.</title>
        <authorList>
            <person name="Jackman S.D."/>
            <person name="Warren R.L."/>
            <person name="Gibb E.A."/>
            <person name="Vandervalk B.P."/>
            <person name="Mohamadi H."/>
            <person name="Chu J."/>
            <person name="Raymond A."/>
            <person name="Pleasance S."/>
            <person name="Coope R."/>
            <person name="Wildung M.R."/>
            <person name="Ritland C.E."/>
            <person name="Bousquet J."/>
            <person name="Jones S.J."/>
            <person name="Bohlmann J."/>
            <person name="Birol I."/>
        </authorList>
    </citation>
    <scope>NUCLEOTIDE SEQUENCE [LARGE SCALE GENOMIC DNA]</scope>
    <source>
        <tissue evidence="2">Flushing bud</tissue>
    </source>
</reference>
<evidence type="ECO:0000256" key="1">
    <source>
        <dbReference type="SAM" id="SignalP"/>
    </source>
</evidence>
<dbReference type="EMBL" id="LKAM01000004">
    <property type="protein sequence ID" value="KUM48890.1"/>
    <property type="molecule type" value="Genomic_DNA"/>
</dbReference>
<geneLocation type="mitochondrion" evidence="2"/>